<evidence type="ECO:0000256" key="6">
    <source>
        <dbReference type="ARBA" id="ARBA00023136"/>
    </source>
</evidence>
<evidence type="ECO:0000256" key="7">
    <source>
        <dbReference type="SAM" id="Phobius"/>
    </source>
</evidence>
<feature type="transmembrane region" description="Helical" evidence="7">
    <location>
        <begin position="194"/>
        <end position="213"/>
    </location>
</feature>
<dbReference type="EMBL" id="JAHBFI010000009">
    <property type="protein sequence ID" value="MBZ5962436.1"/>
    <property type="molecule type" value="Genomic_DNA"/>
</dbReference>
<protein>
    <submittedName>
        <fullName evidence="8">DHA2 family efflux MFS transporter permease subunit</fullName>
    </submittedName>
</protein>
<keyword evidence="3" id="KW-1003">Cell membrane</keyword>
<accession>A0A9Q3SYJ5</accession>
<name>A0A9Q3SYJ5_9LACO</name>
<feature type="transmembrane region" description="Helical" evidence="7">
    <location>
        <begin position="129"/>
        <end position="152"/>
    </location>
</feature>
<keyword evidence="6 7" id="KW-0472">Membrane</keyword>
<feature type="transmembrane region" description="Helical" evidence="7">
    <location>
        <begin position="101"/>
        <end position="122"/>
    </location>
</feature>
<dbReference type="InterPro" id="IPR004638">
    <property type="entry name" value="EmrB-like"/>
</dbReference>
<reference evidence="8" key="1">
    <citation type="submission" date="2021-05" db="EMBL/GenBank/DDBJ databases">
        <title>Pangenome of Leuconostoc gelidum warrants species status for Leuconostoc gelidum subsp. gasicomitatum.</title>
        <authorList>
            <person name="Johansson P."/>
            <person name="Sade E."/>
            <person name="Hultman J."/>
            <person name="Auvinen P."/>
            <person name="Bjorkroth J."/>
        </authorList>
    </citation>
    <scope>NUCLEOTIDE SEQUENCE</scope>
    <source>
        <strain evidence="8">A.21.4</strain>
    </source>
</reference>
<dbReference type="NCBIfam" id="TIGR00711">
    <property type="entry name" value="efflux_EmrB"/>
    <property type="match status" value="1"/>
</dbReference>
<dbReference type="SUPFAM" id="SSF103473">
    <property type="entry name" value="MFS general substrate transporter"/>
    <property type="match status" value="1"/>
</dbReference>
<feature type="transmembrane region" description="Helical" evidence="7">
    <location>
        <begin position="219"/>
        <end position="241"/>
    </location>
</feature>
<keyword evidence="4 7" id="KW-0812">Transmembrane</keyword>
<evidence type="ECO:0000256" key="5">
    <source>
        <dbReference type="ARBA" id="ARBA00022989"/>
    </source>
</evidence>
<dbReference type="PRINTS" id="PR01036">
    <property type="entry name" value="TCRTETB"/>
</dbReference>
<dbReference type="PANTHER" id="PTHR42718">
    <property type="entry name" value="MAJOR FACILITATOR SUPERFAMILY MULTIDRUG TRANSPORTER MFSC"/>
    <property type="match status" value="1"/>
</dbReference>
<evidence type="ECO:0000256" key="4">
    <source>
        <dbReference type="ARBA" id="ARBA00022692"/>
    </source>
</evidence>
<dbReference type="InterPro" id="IPR011701">
    <property type="entry name" value="MFS"/>
</dbReference>
<feature type="transmembrane region" description="Helical" evidence="7">
    <location>
        <begin position="325"/>
        <end position="341"/>
    </location>
</feature>
<feature type="transmembrane region" description="Helical" evidence="7">
    <location>
        <begin position="44"/>
        <end position="61"/>
    </location>
</feature>
<feature type="transmembrane region" description="Helical" evidence="7">
    <location>
        <begin position="488"/>
        <end position="506"/>
    </location>
</feature>
<evidence type="ECO:0000256" key="1">
    <source>
        <dbReference type="ARBA" id="ARBA00004651"/>
    </source>
</evidence>
<dbReference type="Proteomes" id="UP000752647">
    <property type="component" value="Unassembled WGS sequence"/>
</dbReference>
<comment type="caution">
    <text evidence="8">The sequence shown here is derived from an EMBL/GenBank/DDBJ whole genome shotgun (WGS) entry which is preliminary data.</text>
</comment>
<keyword evidence="2" id="KW-0813">Transport</keyword>
<dbReference type="CDD" id="cd17321">
    <property type="entry name" value="MFS_MMR_MDR_like"/>
    <property type="match status" value="1"/>
</dbReference>
<dbReference type="GO" id="GO:0022857">
    <property type="term" value="F:transmembrane transporter activity"/>
    <property type="evidence" value="ECO:0007669"/>
    <property type="project" value="InterPro"/>
</dbReference>
<dbReference type="InterPro" id="IPR036259">
    <property type="entry name" value="MFS_trans_sf"/>
</dbReference>
<feature type="transmembrane region" description="Helical" evidence="7">
    <location>
        <begin position="353"/>
        <end position="375"/>
    </location>
</feature>
<dbReference type="Gene3D" id="1.20.1250.20">
    <property type="entry name" value="MFS general substrate transporter like domains"/>
    <property type="match status" value="1"/>
</dbReference>
<dbReference type="RefSeq" id="WP_224144092.1">
    <property type="nucleotide sequence ID" value="NZ_CBCPIF010000003.1"/>
</dbReference>
<feature type="transmembrane region" description="Helical" evidence="7">
    <location>
        <begin position="73"/>
        <end position="95"/>
    </location>
</feature>
<evidence type="ECO:0000256" key="3">
    <source>
        <dbReference type="ARBA" id="ARBA00022475"/>
    </source>
</evidence>
<feature type="transmembrane region" description="Helical" evidence="7">
    <location>
        <begin position="158"/>
        <end position="182"/>
    </location>
</feature>
<dbReference type="GO" id="GO:0005886">
    <property type="term" value="C:plasma membrane"/>
    <property type="evidence" value="ECO:0007669"/>
    <property type="project" value="UniProtKB-SubCell"/>
</dbReference>
<feature type="transmembrane region" description="Helical" evidence="7">
    <location>
        <begin position="262"/>
        <end position="281"/>
    </location>
</feature>
<feature type="transmembrane region" description="Helical" evidence="7">
    <location>
        <begin position="396"/>
        <end position="415"/>
    </location>
</feature>
<organism evidence="8 9">
    <name type="scientific">Leuconostoc gasicomitatum</name>
    <dbReference type="NCBI Taxonomy" id="115778"/>
    <lineage>
        <taxon>Bacteria</taxon>
        <taxon>Bacillati</taxon>
        <taxon>Bacillota</taxon>
        <taxon>Bacilli</taxon>
        <taxon>Lactobacillales</taxon>
        <taxon>Lactobacillaceae</taxon>
        <taxon>Leuconostoc</taxon>
        <taxon>Leuconostoc gelidum group</taxon>
    </lineage>
</organism>
<dbReference type="Pfam" id="PF07690">
    <property type="entry name" value="MFS_1"/>
    <property type="match status" value="1"/>
</dbReference>
<dbReference type="AlphaFoldDB" id="A0A9Q3SYJ5"/>
<evidence type="ECO:0000313" key="8">
    <source>
        <dbReference type="EMBL" id="MBZ5962436.1"/>
    </source>
</evidence>
<dbReference type="Gene3D" id="1.20.1720.10">
    <property type="entry name" value="Multidrug resistance protein D"/>
    <property type="match status" value="1"/>
</dbReference>
<comment type="subcellular location">
    <subcellularLocation>
        <location evidence="1">Cell membrane</location>
        <topology evidence="1">Multi-pass membrane protein</topology>
    </subcellularLocation>
</comment>
<feature type="transmembrane region" description="Helical" evidence="7">
    <location>
        <begin position="293"/>
        <end position="313"/>
    </location>
</feature>
<evidence type="ECO:0000313" key="9">
    <source>
        <dbReference type="Proteomes" id="UP000752647"/>
    </source>
</evidence>
<evidence type="ECO:0000256" key="2">
    <source>
        <dbReference type="ARBA" id="ARBA00022448"/>
    </source>
</evidence>
<gene>
    <name evidence="8" type="ORF">KIJ12_04590</name>
</gene>
<proteinExistence type="predicted"/>
<sequence length="512" mass="55501">MKTKFLTVLFVLGLFICMLDTTIMNVSLPTISNALHVGLDDMSWALNVYLILFAALTIPLTRLAEVYGIQKGFLLGVILFGVGSIVSAAAPALNILLIGRAIQSIGAAIVFPLAMTLAISLVNDDHRTGMIGILGITQGIAGALGPTIGGIVTQFFGWRWIFLINVPLVIIMLVLGMIYLTLKHEVQHKQRLDVWGAILSIIFLSSLSIGLIQGRVWGWHAWLTITCFGLSSMSFILFLIVEQRSVNPMVPLQLFKNRVFSISAIIIILSNLFLVATTVILPTYFTSIAGFDALHASLLVAPISLAIFIFSPISGFAQAIIQPKWLLTLGFLIMTCGYLWLANGALVNQTQTILSGTMVGMGYGLIAGPILVIAAGSLHGKLLTASQSVTSVLRQVGAMLAVAIFITSLYGNLALSKKQSQSYAESSVNKLAIPSEQKTTMIGKIAHKSHDDHFIQTDTTALPREISDSIKDIEIHTTVLLRSSFEKLYAISVPFLLMCAMLSLFLKEKQPL</sequence>
<dbReference type="PANTHER" id="PTHR42718:SF46">
    <property type="entry name" value="BLR6921 PROTEIN"/>
    <property type="match status" value="1"/>
</dbReference>
<keyword evidence="5 7" id="KW-1133">Transmembrane helix</keyword>